<dbReference type="EMBL" id="MU865968">
    <property type="protein sequence ID" value="KAK4445155.1"/>
    <property type="molecule type" value="Genomic_DNA"/>
</dbReference>
<feature type="domain" description="Heterokaryon incompatibility" evidence="2">
    <location>
        <begin position="149"/>
        <end position="290"/>
    </location>
</feature>
<dbReference type="InterPro" id="IPR052895">
    <property type="entry name" value="HetReg/Transcr_Mod"/>
</dbReference>
<reference evidence="3" key="2">
    <citation type="submission" date="2023-05" db="EMBL/GenBank/DDBJ databases">
        <authorList>
            <consortium name="Lawrence Berkeley National Laboratory"/>
            <person name="Steindorff A."/>
            <person name="Hensen N."/>
            <person name="Bonometti L."/>
            <person name="Westerberg I."/>
            <person name="Brannstrom I.O."/>
            <person name="Guillou S."/>
            <person name="Cros-Aarteil S."/>
            <person name="Calhoun S."/>
            <person name="Haridas S."/>
            <person name="Kuo A."/>
            <person name="Mondo S."/>
            <person name="Pangilinan J."/>
            <person name="Riley R."/>
            <person name="Labutti K."/>
            <person name="Andreopoulos B."/>
            <person name="Lipzen A."/>
            <person name="Chen C."/>
            <person name="Yanf M."/>
            <person name="Daum C."/>
            <person name="Ng V."/>
            <person name="Clum A."/>
            <person name="Ohm R."/>
            <person name="Martin F."/>
            <person name="Silar P."/>
            <person name="Natvig D."/>
            <person name="Lalanne C."/>
            <person name="Gautier V."/>
            <person name="Ament-Velasquez S.L."/>
            <person name="Kruys A."/>
            <person name="Hutchinson M.I."/>
            <person name="Powell A.J."/>
            <person name="Barry K."/>
            <person name="Miller A.N."/>
            <person name="Grigoriev I.V."/>
            <person name="Debuchy R."/>
            <person name="Gladieux P."/>
            <person name="Thoren M.H."/>
            <person name="Johannesson H."/>
        </authorList>
    </citation>
    <scope>NUCLEOTIDE SEQUENCE</scope>
    <source>
        <strain evidence="3">PSN243</strain>
    </source>
</reference>
<sequence>MSPASRWHHRCCRPNVVLAGQMPFCKSCTEIHGSQELLDLRLPDRPAIPVYDELQLSWPSAIVPALRKDDTLGKNDTRVPTTNSRGQLDTTADSSLPNTPPPTIRCPFYDYDDLRFRDVIRVLELSRGAPGDPLHGQLTTFLIRDDAKYEALSYTWGNYDSLDPGDADCSRPCLIYLGDFWDPFPITSNCYYALRRLRSRGQPRRLWVDSICINQWNVEERGHQVDLMDGVFAKASSVIVYLGNESPDSSLALALLQQPERMDDVTEDEKSSLDSLFRRPYFSRMWIVQEVALAKSLHFYCGPSEAIFSPENWVRCPIINPWKNKSAAPWLKYSMQSFREIRDRVSILNFLEDTGNCQCSDPRDRIFALFGLINIPHSPKLDANYSLSTEQVFTGIAAFAGLVDQESFRRIAKLASRSQHSQSLPSWVPDW</sequence>
<dbReference type="PANTHER" id="PTHR24148:SF64">
    <property type="entry name" value="HETEROKARYON INCOMPATIBILITY DOMAIN-CONTAINING PROTEIN"/>
    <property type="match status" value="1"/>
</dbReference>
<dbReference type="Pfam" id="PF06985">
    <property type="entry name" value="HET"/>
    <property type="match status" value="1"/>
</dbReference>
<gene>
    <name evidence="3" type="ORF">QBC34DRAFT_307329</name>
</gene>
<proteinExistence type="predicted"/>
<comment type="caution">
    <text evidence="3">The sequence shown here is derived from an EMBL/GenBank/DDBJ whole genome shotgun (WGS) entry which is preliminary data.</text>
</comment>
<evidence type="ECO:0000313" key="4">
    <source>
        <dbReference type="Proteomes" id="UP001321760"/>
    </source>
</evidence>
<organism evidence="3 4">
    <name type="scientific">Podospora aff. communis PSN243</name>
    <dbReference type="NCBI Taxonomy" id="3040156"/>
    <lineage>
        <taxon>Eukaryota</taxon>
        <taxon>Fungi</taxon>
        <taxon>Dikarya</taxon>
        <taxon>Ascomycota</taxon>
        <taxon>Pezizomycotina</taxon>
        <taxon>Sordariomycetes</taxon>
        <taxon>Sordariomycetidae</taxon>
        <taxon>Sordariales</taxon>
        <taxon>Podosporaceae</taxon>
        <taxon>Podospora</taxon>
    </lineage>
</organism>
<feature type="non-terminal residue" evidence="3">
    <location>
        <position position="431"/>
    </location>
</feature>
<evidence type="ECO:0000256" key="1">
    <source>
        <dbReference type="SAM" id="MobiDB-lite"/>
    </source>
</evidence>
<evidence type="ECO:0000313" key="3">
    <source>
        <dbReference type="EMBL" id="KAK4445155.1"/>
    </source>
</evidence>
<dbReference type="Proteomes" id="UP001321760">
    <property type="component" value="Unassembled WGS sequence"/>
</dbReference>
<dbReference type="InterPro" id="IPR010730">
    <property type="entry name" value="HET"/>
</dbReference>
<dbReference type="AlphaFoldDB" id="A0AAV9GB40"/>
<dbReference type="PANTHER" id="PTHR24148">
    <property type="entry name" value="ANKYRIN REPEAT DOMAIN-CONTAINING PROTEIN 39 HOMOLOG-RELATED"/>
    <property type="match status" value="1"/>
</dbReference>
<feature type="compositionally biased region" description="Polar residues" evidence="1">
    <location>
        <begin position="78"/>
        <end position="97"/>
    </location>
</feature>
<evidence type="ECO:0000259" key="2">
    <source>
        <dbReference type="Pfam" id="PF06985"/>
    </source>
</evidence>
<keyword evidence="4" id="KW-1185">Reference proteome</keyword>
<protein>
    <submittedName>
        <fullName evidence="3">Heterokaryon incompatibility protein-domain-containing protein</fullName>
    </submittedName>
</protein>
<feature type="region of interest" description="Disordered" evidence="1">
    <location>
        <begin position="69"/>
        <end position="101"/>
    </location>
</feature>
<name>A0AAV9GB40_9PEZI</name>
<accession>A0AAV9GB40</accession>
<reference evidence="3" key="1">
    <citation type="journal article" date="2023" name="Mol. Phylogenet. Evol.">
        <title>Genome-scale phylogeny and comparative genomics of the fungal order Sordariales.</title>
        <authorList>
            <person name="Hensen N."/>
            <person name="Bonometti L."/>
            <person name="Westerberg I."/>
            <person name="Brannstrom I.O."/>
            <person name="Guillou S."/>
            <person name="Cros-Aarteil S."/>
            <person name="Calhoun S."/>
            <person name="Haridas S."/>
            <person name="Kuo A."/>
            <person name="Mondo S."/>
            <person name="Pangilinan J."/>
            <person name="Riley R."/>
            <person name="LaButti K."/>
            <person name="Andreopoulos B."/>
            <person name="Lipzen A."/>
            <person name="Chen C."/>
            <person name="Yan M."/>
            <person name="Daum C."/>
            <person name="Ng V."/>
            <person name="Clum A."/>
            <person name="Steindorff A."/>
            <person name="Ohm R.A."/>
            <person name="Martin F."/>
            <person name="Silar P."/>
            <person name="Natvig D.O."/>
            <person name="Lalanne C."/>
            <person name="Gautier V."/>
            <person name="Ament-Velasquez S.L."/>
            <person name="Kruys A."/>
            <person name="Hutchinson M.I."/>
            <person name="Powell A.J."/>
            <person name="Barry K."/>
            <person name="Miller A.N."/>
            <person name="Grigoriev I.V."/>
            <person name="Debuchy R."/>
            <person name="Gladieux P."/>
            <person name="Hiltunen Thoren M."/>
            <person name="Johannesson H."/>
        </authorList>
    </citation>
    <scope>NUCLEOTIDE SEQUENCE</scope>
    <source>
        <strain evidence="3">PSN243</strain>
    </source>
</reference>